<dbReference type="PANTHER" id="PTHR11803">
    <property type="entry name" value="2-IMINOBUTANOATE/2-IMINOPROPANOATE DEAMINASE RIDA"/>
    <property type="match status" value="1"/>
</dbReference>
<dbReference type="InterPro" id="IPR006175">
    <property type="entry name" value="YjgF/YER057c/UK114"/>
</dbReference>
<dbReference type="Proteomes" id="UP000037442">
    <property type="component" value="Unassembled WGS sequence"/>
</dbReference>
<dbReference type="AlphaFoldDB" id="A0A0L7N2Z7"/>
<dbReference type="RefSeq" id="WP_053282203.1">
    <property type="nucleotide sequence ID" value="NZ_JBLZYZ010000003.1"/>
</dbReference>
<gene>
    <name evidence="1" type="ORF">GL58_25550</name>
</gene>
<sequence length="115" mass="12355">MPRFRYAPAVQVGSDVYVSGLMGLDPVTGRLADGAAAGQTRQILRNLQALCEEQGWPLDRVVLARVYCAGEGASEGMNEAWSEFFAQLAPPARTFVVVKSLPLGGAVEIEFQLSI</sequence>
<evidence type="ECO:0000313" key="2">
    <source>
        <dbReference type="Proteomes" id="UP000037442"/>
    </source>
</evidence>
<organism evidence="1 2">
    <name type="scientific">Comamonas testosteroni</name>
    <name type="common">Pseudomonas testosteroni</name>
    <dbReference type="NCBI Taxonomy" id="285"/>
    <lineage>
        <taxon>Bacteria</taxon>
        <taxon>Pseudomonadati</taxon>
        <taxon>Pseudomonadota</taxon>
        <taxon>Betaproteobacteria</taxon>
        <taxon>Burkholderiales</taxon>
        <taxon>Comamonadaceae</taxon>
        <taxon>Comamonas</taxon>
    </lineage>
</organism>
<dbReference type="InterPro" id="IPR035959">
    <property type="entry name" value="RutC-like_sf"/>
</dbReference>
<dbReference type="GO" id="GO:0019239">
    <property type="term" value="F:deaminase activity"/>
    <property type="evidence" value="ECO:0007669"/>
    <property type="project" value="TreeGrafter"/>
</dbReference>
<protein>
    <submittedName>
        <fullName evidence="1">Uncharacterized protein</fullName>
    </submittedName>
</protein>
<dbReference type="GO" id="GO:0005829">
    <property type="term" value="C:cytosol"/>
    <property type="evidence" value="ECO:0007669"/>
    <property type="project" value="TreeGrafter"/>
</dbReference>
<dbReference type="SUPFAM" id="SSF55298">
    <property type="entry name" value="YjgF-like"/>
    <property type="match status" value="1"/>
</dbReference>
<dbReference type="CDD" id="cd00448">
    <property type="entry name" value="YjgF_YER057c_UK114_family"/>
    <property type="match status" value="1"/>
</dbReference>
<dbReference type="Gene3D" id="3.30.1330.40">
    <property type="entry name" value="RutC-like"/>
    <property type="match status" value="1"/>
</dbReference>
<evidence type="ECO:0000313" key="1">
    <source>
        <dbReference type="EMBL" id="KOC28579.1"/>
    </source>
</evidence>
<dbReference type="PATRIC" id="fig|285.49.peg.5305"/>
<comment type="caution">
    <text evidence="1">The sequence shown here is derived from an EMBL/GenBank/DDBJ whole genome shotgun (WGS) entry which is preliminary data.</text>
</comment>
<dbReference type="EMBL" id="JNVD01000008">
    <property type="protein sequence ID" value="KOC28579.1"/>
    <property type="molecule type" value="Genomic_DNA"/>
</dbReference>
<reference evidence="2" key="1">
    <citation type="submission" date="2014-06" db="EMBL/GenBank/DDBJ databases">
        <title>Draft genome sequence of C. testosteroni WDL7.</title>
        <authorList>
            <person name="Wu Y."/>
            <person name="Seshan H."/>
            <person name="Arumugam K."/>
        </authorList>
    </citation>
    <scope>NUCLEOTIDE SEQUENCE [LARGE SCALE GENOMIC DNA]</scope>
    <source>
        <strain evidence="2">WDL7</strain>
    </source>
</reference>
<dbReference type="PANTHER" id="PTHR11803:SF22">
    <property type="entry name" value="ENDORIBONUCLEASE FAMILY PROTEIN BRT1, PUTATIVE (AFU_ORTHOLOGUE AFUA_5G03780)-RELATED"/>
    <property type="match status" value="1"/>
</dbReference>
<dbReference type="Pfam" id="PF01042">
    <property type="entry name" value="Ribonuc_L-PSP"/>
    <property type="match status" value="1"/>
</dbReference>
<proteinExistence type="predicted"/>
<name>A0A0L7N2Z7_COMTE</name>
<accession>A0A0L7N2Z7</accession>